<feature type="transmembrane region" description="Helical" evidence="1">
    <location>
        <begin position="15"/>
        <end position="37"/>
    </location>
</feature>
<feature type="transmembrane region" description="Helical" evidence="1">
    <location>
        <begin position="74"/>
        <end position="89"/>
    </location>
</feature>
<proteinExistence type="predicted"/>
<feature type="transmembrane region" description="Helical" evidence="1">
    <location>
        <begin position="49"/>
        <end position="68"/>
    </location>
</feature>
<name>A0A7T0C1U9_9BACT</name>
<protein>
    <submittedName>
        <fullName evidence="2">Uncharacterized protein</fullName>
    </submittedName>
</protein>
<sequence length="117" mass="13142">MAFGVFDKITASPSLIWVLPAIGFHIVNMMLGLVLAFQKRTKSGIRLHALLYASVVFCLIFFLVMNQTHGENTIWEYLVGLYFITAIPLSKRCDALVHAFITMVGLTLLPLLIILQF</sequence>
<feature type="transmembrane region" description="Helical" evidence="1">
    <location>
        <begin position="96"/>
        <end position="115"/>
    </location>
</feature>
<keyword evidence="1" id="KW-0812">Transmembrane</keyword>
<dbReference type="EMBL" id="CP048620">
    <property type="protein sequence ID" value="QPJ64992.1"/>
    <property type="molecule type" value="Genomic_DNA"/>
</dbReference>
<dbReference type="AlphaFoldDB" id="A0A7T0C1U9"/>
<dbReference type="KEGG" id="nva:G3M78_06155"/>
<evidence type="ECO:0000256" key="1">
    <source>
        <dbReference type="SAM" id="Phobius"/>
    </source>
</evidence>
<dbReference type="Proteomes" id="UP000594464">
    <property type="component" value="Chromosome"/>
</dbReference>
<gene>
    <name evidence="2" type="ORF">G3M78_06155</name>
</gene>
<keyword evidence="1" id="KW-0472">Membrane</keyword>
<keyword evidence="1" id="KW-1133">Transmembrane helix</keyword>
<accession>A0A7T0C1U9</accession>
<reference evidence="3" key="1">
    <citation type="submission" date="2020-02" db="EMBL/GenBank/DDBJ databases">
        <title>Genomic and physiological characterization of two novel Nitrospinaceae genera.</title>
        <authorList>
            <person name="Mueller A.J."/>
            <person name="Jung M.-Y."/>
            <person name="Strachan C.R."/>
            <person name="Herbold C.W."/>
            <person name="Kirkegaard R.H."/>
            <person name="Daims H."/>
        </authorList>
    </citation>
    <scope>NUCLEOTIDE SEQUENCE [LARGE SCALE GENOMIC DNA]</scope>
</reference>
<evidence type="ECO:0000313" key="2">
    <source>
        <dbReference type="EMBL" id="QPJ64992.1"/>
    </source>
</evidence>
<evidence type="ECO:0000313" key="3">
    <source>
        <dbReference type="Proteomes" id="UP000594464"/>
    </source>
</evidence>
<organism evidence="2 3">
    <name type="scientific">Candidatus Nitrohelix vancouverensis</name>
    <dbReference type="NCBI Taxonomy" id="2705534"/>
    <lineage>
        <taxon>Bacteria</taxon>
        <taxon>Pseudomonadati</taxon>
        <taxon>Nitrospinota/Tectimicrobiota group</taxon>
        <taxon>Nitrospinota</taxon>
        <taxon>Nitrospinia</taxon>
        <taxon>Nitrospinales</taxon>
        <taxon>Nitrospinaceae</taxon>
        <taxon>Candidatus Nitrohelix</taxon>
    </lineage>
</organism>